<feature type="transmembrane region" description="Helical" evidence="1">
    <location>
        <begin position="191"/>
        <end position="209"/>
    </location>
</feature>
<feature type="transmembrane region" description="Helical" evidence="1">
    <location>
        <begin position="279"/>
        <end position="304"/>
    </location>
</feature>
<accession>A0A6A4Y857</accession>
<dbReference type="EMBL" id="VJMH01006151">
    <property type="protein sequence ID" value="KAF0691350.1"/>
    <property type="molecule type" value="Genomic_DNA"/>
</dbReference>
<keyword evidence="1" id="KW-1133">Transmembrane helix</keyword>
<feature type="transmembrane region" description="Helical" evidence="1">
    <location>
        <begin position="106"/>
        <end position="131"/>
    </location>
</feature>
<proteinExistence type="predicted"/>
<keyword evidence="1" id="KW-0812">Transmembrane</keyword>
<protein>
    <submittedName>
        <fullName evidence="2">Uncharacterized protein</fullName>
    </submittedName>
</protein>
<feature type="non-terminal residue" evidence="2">
    <location>
        <position position="951"/>
    </location>
</feature>
<sequence length="951" mass="105779">MAPSLLSLANPIRQATQAILPLDIGFIQWATINGTDPVLTQPMVSSPYVDPWSFVGWMTMFEWVNGQREVYSFEGDAAAYVIMSRPHEFAPFAADVQELPHNACTYMWAICIYVSALLLLGIFCIFVYATLARFQIDGRNLFQTNRLLGGVWIGRPFLFIRGMTAVLVLSTSPVAFNRYTNLAKLDFAPRPAWHVLLLAGEVSWITYVINDVFLPVTHPYSSLYAPVSSILTWLIVLSIEFATPYRASATIGRECTLVSFMRGVECASGVVTIGSFNRAIVLVGVAVGTVLVSYPLVLLVTVLVPRLRPKNEAPMNVMLPSTCEAYLCRHATDPTYLDAVACILSGTFPLRNALFDIKLWVVLKTKSVGRMLYAFPSATLDMQQVASDAEFRRNSMPKITAIRSNTYIRATAFVGFLYMVSGVVTSFLYLTVAKDSLANDFLWLGFNDTNTHSFLCNWFNSNLQHLNATLAMQINDPSYGEYATTNNATQASVFSSALYAIAIQDEVNTLPNVVQGIRAMDSCNLPWIATAYCYADFGQRWPMAYSTRRQQRCQAEIDNGAVYLEAILRNADWPSLSKCWGAALETAILSGIRGSNTGNAWITSVQSNSLSVEGEVKFWQAQKITRFTTQWQNYKKLGVTESFIVANAMGVDYPLTLKRSNSTFHVSAATSFKMYWSLATDLTQVMTNGSTLSGLSLLQNTPTYAYANTTLQSVMLQGKVALVPPLDPSLAVFASTIGPFGVVDLKRVSTPQSLRDLYRSMSQFIMTKLSSSDVIQQAFWSIYVLSFFTPQPQAWDTFSLWGGDINCGLNYGGSFSTPFQFFSSNGVCGNYLTDYTSPYTQNVLMAILASGSYNMNAKTQTAISNRDSTHHAAIATILNSSTGFLNQYFTQTELSRFQPTAQMVKSTIRDVVKLELFHYLSYDNVNYNLSRVNLFSPAEPDFEYFSWLYLF</sequence>
<dbReference type="AlphaFoldDB" id="A0A6A4Y857"/>
<keyword evidence="1" id="KW-0472">Membrane</keyword>
<feature type="transmembrane region" description="Helical" evidence="1">
    <location>
        <begin position="406"/>
        <end position="430"/>
    </location>
</feature>
<evidence type="ECO:0000256" key="1">
    <source>
        <dbReference type="SAM" id="Phobius"/>
    </source>
</evidence>
<gene>
    <name evidence="2" type="ORF">As57867_017346</name>
</gene>
<feature type="transmembrane region" description="Helical" evidence="1">
    <location>
        <begin position="221"/>
        <end position="239"/>
    </location>
</feature>
<dbReference type="OrthoDB" id="79622at2759"/>
<name>A0A6A4Y857_9STRA</name>
<feature type="transmembrane region" description="Helical" evidence="1">
    <location>
        <begin position="152"/>
        <end position="171"/>
    </location>
</feature>
<comment type="caution">
    <text evidence="2">The sequence shown here is derived from an EMBL/GenBank/DDBJ whole genome shotgun (WGS) entry which is preliminary data.</text>
</comment>
<reference evidence="2" key="1">
    <citation type="submission" date="2019-06" db="EMBL/GenBank/DDBJ databases">
        <title>Genomics analysis of Aphanomyces spp. identifies a new class of oomycete effector associated with host adaptation.</title>
        <authorList>
            <person name="Gaulin E."/>
        </authorList>
    </citation>
    <scope>NUCLEOTIDE SEQUENCE</scope>
    <source>
        <strain evidence="2">CBS 578.67</strain>
    </source>
</reference>
<evidence type="ECO:0000313" key="2">
    <source>
        <dbReference type="EMBL" id="KAF0691350.1"/>
    </source>
</evidence>
<organism evidence="2">
    <name type="scientific">Aphanomyces stellatus</name>
    <dbReference type="NCBI Taxonomy" id="120398"/>
    <lineage>
        <taxon>Eukaryota</taxon>
        <taxon>Sar</taxon>
        <taxon>Stramenopiles</taxon>
        <taxon>Oomycota</taxon>
        <taxon>Saprolegniomycetes</taxon>
        <taxon>Saprolegniales</taxon>
        <taxon>Verrucalvaceae</taxon>
        <taxon>Aphanomyces</taxon>
    </lineage>
</organism>